<dbReference type="OrthoDB" id="9797740at2"/>
<feature type="transmembrane region" description="Helical" evidence="4">
    <location>
        <begin position="263"/>
        <end position="282"/>
    </location>
</feature>
<reference evidence="6 7" key="1">
    <citation type="submission" date="2019-02" db="EMBL/GenBank/DDBJ databases">
        <title>Deep-cultivation of Planctomycetes and their phenomic and genomic characterization uncovers novel biology.</title>
        <authorList>
            <person name="Wiegand S."/>
            <person name="Jogler M."/>
            <person name="Boedeker C."/>
            <person name="Pinto D."/>
            <person name="Vollmers J."/>
            <person name="Rivas-Marin E."/>
            <person name="Kohn T."/>
            <person name="Peeters S.H."/>
            <person name="Heuer A."/>
            <person name="Rast P."/>
            <person name="Oberbeckmann S."/>
            <person name="Bunk B."/>
            <person name="Jeske O."/>
            <person name="Meyerdierks A."/>
            <person name="Storesund J.E."/>
            <person name="Kallscheuer N."/>
            <person name="Luecker S."/>
            <person name="Lage O.M."/>
            <person name="Pohl T."/>
            <person name="Merkel B.J."/>
            <person name="Hornburger P."/>
            <person name="Mueller R.-W."/>
            <person name="Bruemmer F."/>
            <person name="Labrenz M."/>
            <person name="Spormann A.M."/>
            <person name="Op den Camp H."/>
            <person name="Overmann J."/>
            <person name="Amann R."/>
            <person name="Jetten M.S.M."/>
            <person name="Mascher T."/>
            <person name="Medema M.H."/>
            <person name="Devos D.P."/>
            <person name="Kaster A.-K."/>
            <person name="Ovreas L."/>
            <person name="Rohde M."/>
            <person name="Galperin M.Y."/>
            <person name="Jogler C."/>
        </authorList>
    </citation>
    <scope>NUCLEOTIDE SEQUENCE [LARGE SCALE GENOMIC DNA]</scope>
    <source>
        <strain evidence="6 7">K22_7</strain>
    </source>
</reference>
<evidence type="ECO:0000313" key="6">
    <source>
        <dbReference type="EMBL" id="QDT07370.1"/>
    </source>
</evidence>
<dbReference type="Gene3D" id="1.20.1250.20">
    <property type="entry name" value="MFS general substrate transporter like domains"/>
    <property type="match status" value="2"/>
</dbReference>
<dbReference type="PANTHER" id="PTHR23523:SF2">
    <property type="entry name" value="2-NITROIMIDAZOLE TRANSPORTER"/>
    <property type="match status" value="1"/>
</dbReference>
<feature type="transmembrane region" description="Helical" evidence="4">
    <location>
        <begin position="91"/>
        <end position="109"/>
    </location>
</feature>
<keyword evidence="2 4" id="KW-1133">Transmembrane helix</keyword>
<evidence type="ECO:0000256" key="2">
    <source>
        <dbReference type="ARBA" id="ARBA00022989"/>
    </source>
</evidence>
<dbReference type="GO" id="GO:0022857">
    <property type="term" value="F:transmembrane transporter activity"/>
    <property type="evidence" value="ECO:0007669"/>
    <property type="project" value="InterPro"/>
</dbReference>
<proteinExistence type="predicted"/>
<dbReference type="InterPro" id="IPR052524">
    <property type="entry name" value="MFS_Cyanate_Porter"/>
</dbReference>
<keyword evidence="1 4" id="KW-0812">Transmembrane</keyword>
<dbReference type="AlphaFoldDB" id="A0A517NJS2"/>
<feature type="transmembrane region" description="Helical" evidence="4">
    <location>
        <begin position="115"/>
        <end position="137"/>
    </location>
</feature>
<feature type="transmembrane region" description="Helical" evidence="4">
    <location>
        <begin position="228"/>
        <end position="251"/>
    </location>
</feature>
<sequence>MVTPSPPITATESSSVRSVDGQSRAANLLLITGILLVAVNLRPALASVGPLVEDIRQTTGLSNAWLGLLTTLPLIAFGVISTLTPLFTRRFGIGGTLLGAMALLAFGTAMRSIPWLPALYFGTLLLGIAIAFGNVLLPSLTKRNFASRSGFITSLYSAGMALGASLAAGVSIPLANDLNLGWRGTLGVWAIPAMIAFVVWLPQASRLKKSEPGRSFQAAMKHLGRSKLAWQVALFMGLQSLTFYVVLAWLPAILISRGCDASYAGWMLSLSQAMGIVGSLIVPTLAGRTADQRVFVLLMALIESIGLAGLWLDPQGWIVLWVSMIGFILGGSFGLALLFIVLRSKDTQSATELSGMAQSIGYLVAATGPMIFGGLFDFSGTWFYSFVLLFVVGVLKLAMGLGAGAARTLD</sequence>
<feature type="transmembrane region" description="Helical" evidence="4">
    <location>
        <begin position="294"/>
        <end position="312"/>
    </location>
</feature>
<protein>
    <submittedName>
        <fullName evidence="6">Putative transporter YycB</fullName>
    </submittedName>
</protein>
<feature type="transmembrane region" description="Helical" evidence="4">
    <location>
        <begin position="186"/>
        <end position="207"/>
    </location>
</feature>
<dbReference type="Proteomes" id="UP000318538">
    <property type="component" value="Chromosome"/>
</dbReference>
<dbReference type="PROSITE" id="PS50850">
    <property type="entry name" value="MFS"/>
    <property type="match status" value="1"/>
</dbReference>
<dbReference type="InterPro" id="IPR011701">
    <property type="entry name" value="MFS"/>
</dbReference>
<feature type="transmembrane region" description="Helical" evidence="4">
    <location>
        <begin position="25"/>
        <end position="45"/>
    </location>
</feature>
<name>A0A517NJS2_9BACT</name>
<dbReference type="InterPro" id="IPR020846">
    <property type="entry name" value="MFS_dom"/>
</dbReference>
<dbReference type="RefSeq" id="WP_145175229.1">
    <property type="nucleotide sequence ID" value="NZ_CP036525.1"/>
</dbReference>
<dbReference type="InterPro" id="IPR036259">
    <property type="entry name" value="MFS_trans_sf"/>
</dbReference>
<feature type="transmembrane region" description="Helical" evidence="4">
    <location>
        <begin position="149"/>
        <end position="174"/>
    </location>
</feature>
<dbReference type="Pfam" id="PF07690">
    <property type="entry name" value="MFS_1"/>
    <property type="match status" value="1"/>
</dbReference>
<feature type="transmembrane region" description="Helical" evidence="4">
    <location>
        <begin position="382"/>
        <end position="406"/>
    </location>
</feature>
<dbReference type="PANTHER" id="PTHR23523">
    <property type="match status" value="1"/>
</dbReference>
<evidence type="ECO:0000256" key="3">
    <source>
        <dbReference type="ARBA" id="ARBA00023136"/>
    </source>
</evidence>
<dbReference type="CDD" id="cd17339">
    <property type="entry name" value="MFS_NIMT_CynX_like"/>
    <property type="match status" value="1"/>
</dbReference>
<dbReference type="SUPFAM" id="SSF103473">
    <property type="entry name" value="MFS general substrate transporter"/>
    <property type="match status" value="1"/>
</dbReference>
<keyword evidence="3 4" id="KW-0472">Membrane</keyword>
<evidence type="ECO:0000313" key="7">
    <source>
        <dbReference type="Proteomes" id="UP000318538"/>
    </source>
</evidence>
<evidence type="ECO:0000259" key="5">
    <source>
        <dbReference type="PROSITE" id="PS50850"/>
    </source>
</evidence>
<evidence type="ECO:0000256" key="4">
    <source>
        <dbReference type="SAM" id="Phobius"/>
    </source>
</evidence>
<dbReference type="EMBL" id="CP036525">
    <property type="protein sequence ID" value="QDT07370.1"/>
    <property type="molecule type" value="Genomic_DNA"/>
</dbReference>
<feature type="domain" description="Major facilitator superfamily (MFS) profile" evidence="5">
    <location>
        <begin position="26"/>
        <end position="405"/>
    </location>
</feature>
<gene>
    <name evidence="6" type="primary">yycB</name>
    <name evidence="6" type="ORF">K227x_57970</name>
</gene>
<feature type="transmembrane region" description="Helical" evidence="4">
    <location>
        <begin position="65"/>
        <end position="84"/>
    </location>
</feature>
<accession>A0A517NJS2</accession>
<evidence type="ECO:0000256" key="1">
    <source>
        <dbReference type="ARBA" id="ARBA00022692"/>
    </source>
</evidence>
<dbReference type="KEGG" id="rlc:K227x_57970"/>
<organism evidence="6 7">
    <name type="scientific">Rubripirellula lacrimiformis</name>
    <dbReference type="NCBI Taxonomy" id="1930273"/>
    <lineage>
        <taxon>Bacteria</taxon>
        <taxon>Pseudomonadati</taxon>
        <taxon>Planctomycetota</taxon>
        <taxon>Planctomycetia</taxon>
        <taxon>Pirellulales</taxon>
        <taxon>Pirellulaceae</taxon>
        <taxon>Rubripirellula</taxon>
    </lineage>
</organism>
<keyword evidence="7" id="KW-1185">Reference proteome</keyword>
<feature type="transmembrane region" description="Helical" evidence="4">
    <location>
        <begin position="318"/>
        <end position="341"/>
    </location>
</feature>
<feature type="transmembrane region" description="Helical" evidence="4">
    <location>
        <begin position="353"/>
        <end position="376"/>
    </location>
</feature>